<dbReference type="AlphaFoldDB" id="A0A9X4M030"/>
<evidence type="ECO:0000313" key="4">
    <source>
        <dbReference type="Proteomes" id="UP001152755"/>
    </source>
</evidence>
<dbReference type="RefSeq" id="WP_332519746.1">
    <property type="nucleotide sequence ID" value="NZ_JANRHA010000005.1"/>
</dbReference>
<feature type="signal peptide" evidence="2">
    <location>
        <begin position="1"/>
        <end position="26"/>
    </location>
</feature>
<feature type="compositionally biased region" description="Low complexity" evidence="1">
    <location>
        <begin position="34"/>
        <end position="57"/>
    </location>
</feature>
<protein>
    <submittedName>
        <fullName evidence="3">DUF2510 domain-containing protein</fullName>
    </submittedName>
</protein>
<feature type="chain" id="PRO_5040929371" evidence="2">
    <location>
        <begin position="27"/>
        <end position="206"/>
    </location>
</feature>
<organism evidence="3 4">
    <name type="scientific">Speluncibacter jeojiensis</name>
    <dbReference type="NCBI Taxonomy" id="2710754"/>
    <lineage>
        <taxon>Bacteria</taxon>
        <taxon>Bacillati</taxon>
        <taxon>Actinomycetota</taxon>
        <taxon>Actinomycetes</taxon>
        <taxon>Mycobacteriales</taxon>
        <taxon>Speluncibacteraceae</taxon>
        <taxon>Speluncibacter</taxon>
    </lineage>
</organism>
<evidence type="ECO:0000256" key="1">
    <source>
        <dbReference type="SAM" id="MobiDB-lite"/>
    </source>
</evidence>
<feature type="region of interest" description="Disordered" evidence="1">
    <location>
        <begin position="34"/>
        <end position="91"/>
    </location>
</feature>
<comment type="caution">
    <text evidence="3">The sequence shown here is derived from an EMBL/GenBank/DDBJ whole genome shotgun (WGS) entry which is preliminary data.</text>
</comment>
<accession>A0A9X4M030</accession>
<name>A0A9X4M030_9ACTN</name>
<sequence>MTSTRTSTTARLLVAATALTIGASLAGCSAQSTDKAAAGTATTTVAAPTTTESPAQAEQRRQSEAAAAKARQEQEARRQAEEAAKQDPATYEQLSDRDFALITKNPAAAIGRKVIVYGRVTQFDSATGTGRFLARTGASPSDDGYDYDQNTMVVGDTPALIADTVKGDLVTMYAKVLGSFSYDTQAGGNTTVPQLQVNIIKRTGSV</sequence>
<gene>
    <name evidence="3" type="ORF">NVS88_09250</name>
</gene>
<proteinExistence type="predicted"/>
<keyword evidence="2" id="KW-0732">Signal</keyword>
<evidence type="ECO:0000256" key="2">
    <source>
        <dbReference type="SAM" id="SignalP"/>
    </source>
</evidence>
<keyword evidence="4" id="KW-1185">Reference proteome</keyword>
<dbReference type="Proteomes" id="UP001152755">
    <property type="component" value="Unassembled WGS sequence"/>
</dbReference>
<evidence type="ECO:0000313" key="3">
    <source>
        <dbReference type="EMBL" id="MDG3014741.1"/>
    </source>
</evidence>
<reference evidence="3" key="1">
    <citation type="submission" date="2022-08" db="EMBL/GenBank/DDBJ databases">
        <title>Genome analysis of Corynebacteriales strain.</title>
        <authorList>
            <person name="Lee S.D."/>
        </authorList>
    </citation>
    <scope>NUCLEOTIDE SEQUENCE</scope>
    <source>
        <strain evidence="3">D3-21</strain>
    </source>
</reference>
<dbReference type="EMBL" id="JANRHA010000005">
    <property type="protein sequence ID" value="MDG3014741.1"/>
    <property type="molecule type" value="Genomic_DNA"/>
</dbReference>
<dbReference type="PROSITE" id="PS51257">
    <property type="entry name" value="PROKAR_LIPOPROTEIN"/>
    <property type="match status" value="1"/>
</dbReference>
<feature type="compositionally biased region" description="Basic and acidic residues" evidence="1">
    <location>
        <begin position="70"/>
        <end position="85"/>
    </location>
</feature>